<evidence type="ECO:0000313" key="1">
    <source>
        <dbReference type="EMBL" id="KAI8544231.1"/>
    </source>
</evidence>
<proteinExistence type="predicted"/>
<comment type="caution">
    <text evidence="1">The sequence shown here is derived from an EMBL/GenBank/DDBJ whole genome shotgun (WGS) entry which is preliminary data.</text>
</comment>
<dbReference type="EMBL" id="CM046395">
    <property type="protein sequence ID" value="KAI8544231.1"/>
    <property type="molecule type" value="Genomic_DNA"/>
</dbReference>
<dbReference type="Proteomes" id="UP001062846">
    <property type="component" value="Chromosome 8"/>
</dbReference>
<evidence type="ECO:0000313" key="2">
    <source>
        <dbReference type="Proteomes" id="UP001062846"/>
    </source>
</evidence>
<name>A0ACC0MTZ8_RHOML</name>
<gene>
    <name evidence="1" type="ORF">RHMOL_Rhmol08G0279800</name>
</gene>
<sequence>MVVGSLAAATHTPLVIYLLIFTKIVHLFVHDHPDMRDVLEVMFFKPCAFRFLNLVILGFLQ</sequence>
<keyword evidence="2" id="KW-1185">Reference proteome</keyword>
<accession>A0ACC0MTZ8</accession>
<organism evidence="1 2">
    <name type="scientific">Rhododendron molle</name>
    <name type="common">Chinese azalea</name>
    <name type="synonym">Azalea mollis</name>
    <dbReference type="NCBI Taxonomy" id="49168"/>
    <lineage>
        <taxon>Eukaryota</taxon>
        <taxon>Viridiplantae</taxon>
        <taxon>Streptophyta</taxon>
        <taxon>Embryophyta</taxon>
        <taxon>Tracheophyta</taxon>
        <taxon>Spermatophyta</taxon>
        <taxon>Magnoliopsida</taxon>
        <taxon>eudicotyledons</taxon>
        <taxon>Gunneridae</taxon>
        <taxon>Pentapetalae</taxon>
        <taxon>asterids</taxon>
        <taxon>Ericales</taxon>
        <taxon>Ericaceae</taxon>
        <taxon>Ericoideae</taxon>
        <taxon>Rhodoreae</taxon>
        <taxon>Rhododendron</taxon>
    </lineage>
</organism>
<protein>
    <submittedName>
        <fullName evidence="1">Uncharacterized protein</fullName>
    </submittedName>
</protein>
<reference evidence="1" key="1">
    <citation type="submission" date="2022-02" db="EMBL/GenBank/DDBJ databases">
        <title>Plant Genome Project.</title>
        <authorList>
            <person name="Zhang R.-G."/>
        </authorList>
    </citation>
    <scope>NUCLEOTIDE SEQUENCE</scope>
    <source>
        <strain evidence="1">AT1</strain>
    </source>
</reference>